<evidence type="ECO:0000313" key="2">
    <source>
        <dbReference type="Proteomes" id="UP000309673"/>
    </source>
</evidence>
<comment type="caution">
    <text evidence="1">The sequence shown here is derived from an EMBL/GenBank/DDBJ whole genome shotgun (WGS) entry which is preliminary data.</text>
</comment>
<dbReference type="Gene3D" id="3.90.1150.30">
    <property type="match status" value="1"/>
</dbReference>
<dbReference type="AlphaFoldDB" id="A0A4U0FG12"/>
<dbReference type="InterPro" id="IPR038056">
    <property type="entry name" value="YjbR-like_sf"/>
</dbReference>
<dbReference type="GO" id="GO:0003677">
    <property type="term" value="F:DNA binding"/>
    <property type="evidence" value="ECO:0007669"/>
    <property type="project" value="UniProtKB-KW"/>
</dbReference>
<proteinExistence type="predicted"/>
<dbReference type="InterPro" id="IPR058532">
    <property type="entry name" value="YjbR/MT2646/Rv2570-like"/>
</dbReference>
<gene>
    <name evidence="1" type="ORF">E5161_00070</name>
</gene>
<protein>
    <submittedName>
        <fullName evidence="1">MmcQ/YjbR family DNA-binding protein</fullName>
    </submittedName>
</protein>
<reference evidence="1 2" key="1">
    <citation type="submission" date="2019-04" db="EMBL/GenBank/DDBJ databases">
        <title>Cohnella sp. nov., isolated from soil.</title>
        <authorList>
            <person name="Kim W."/>
        </authorList>
    </citation>
    <scope>NUCLEOTIDE SEQUENCE [LARGE SCALE GENOMIC DNA]</scope>
    <source>
        <strain evidence="1 2">CAU 1483</strain>
    </source>
</reference>
<keyword evidence="2" id="KW-1185">Reference proteome</keyword>
<evidence type="ECO:0000313" key="1">
    <source>
        <dbReference type="EMBL" id="TJY43847.1"/>
    </source>
</evidence>
<dbReference type="OrthoDB" id="277063at2"/>
<organism evidence="1 2">
    <name type="scientific">Cohnella pontilimi</name>
    <dbReference type="NCBI Taxonomy" id="2564100"/>
    <lineage>
        <taxon>Bacteria</taxon>
        <taxon>Bacillati</taxon>
        <taxon>Bacillota</taxon>
        <taxon>Bacilli</taxon>
        <taxon>Bacillales</taxon>
        <taxon>Paenibacillaceae</taxon>
        <taxon>Cohnella</taxon>
    </lineage>
</organism>
<dbReference type="EMBL" id="SUPK01000001">
    <property type="protein sequence ID" value="TJY43847.1"/>
    <property type="molecule type" value="Genomic_DNA"/>
</dbReference>
<dbReference type="Proteomes" id="UP000309673">
    <property type="component" value="Unassembled WGS sequence"/>
</dbReference>
<sequence>MMKISEVRKIALSLPKTEEVQHWGKPSFRINNKIFTVIQDDMKTVTVKTTKEEREIYTRMDPSTYTIPEAFSNLNYMNINLETANEDEVKELIRIAWKNVAPKNLSKTYFAR</sequence>
<dbReference type="SUPFAM" id="SSF142906">
    <property type="entry name" value="YjbR-like"/>
    <property type="match status" value="1"/>
</dbReference>
<dbReference type="Pfam" id="PF04237">
    <property type="entry name" value="YjbR"/>
    <property type="match status" value="1"/>
</dbReference>
<name>A0A4U0FG12_9BACL</name>
<accession>A0A4U0FG12</accession>
<keyword evidence="1" id="KW-0238">DNA-binding</keyword>
<dbReference type="RefSeq" id="WP_136775568.1">
    <property type="nucleotide sequence ID" value="NZ_SUPK01000001.1"/>
</dbReference>